<keyword evidence="3" id="KW-1185">Reference proteome</keyword>
<dbReference type="GeneID" id="36344407"/>
<comment type="caution">
    <text evidence="2">The sequence shown here is derived from an EMBL/GenBank/DDBJ whole genome shotgun (WGS) entry which is preliminary data.</text>
</comment>
<dbReference type="Proteomes" id="UP000019149">
    <property type="component" value="Unassembled WGS sequence"/>
</dbReference>
<dbReference type="AlphaFoldDB" id="W6UDM5"/>
<protein>
    <submittedName>
        <fullName evidence="2">Uncharacterized protein</fullName>
    </submittedName>
</protein>
<evidence type="ECO:0000256" key="1">
    <source>
        <dbReference type="SAM" id="MobiDB-lite"/>
    </source>
</evidence>
<accession>W6UDM5</accession>
<dbReference type="RefSeq" id="XP_024347623.1">
    <property type="nucleotide sequence ID" value="XM_024497941.1"/>
</dbReference>
<proteinExistence type="predicted"/>
<organism evidence="2 3">
    <name type="scientific">Echinococcus granulosus</name>
    <name type="common">Hydatid tapeworm</name>
    <dbReference type="NCBI Taxonomy" id="6210"/>
    <lineage>
        <taxon>Eukaryota</taxon>
        <taxon>Metazoa</taxon>
        <taxon>Spiralia</taxon>
        <taxon>Lophotrochozoa</taxon>
        <taxon>Platyhelminthes</taxon>
        <taxon>Cestoda</taxon>
        <taxon>Eucestoda</taxon>
        <taxon>Cyclophyllidea</taxon>
        <taxon>Taeniidae</taxon>
        <taxon>Echinococcus</taxon>
        <taxon>Echinococcus granulosus group</taxon>
    </lineage>
</organism>
<dbReference type="KEGG" id="egl:EGR_08692"/>
<feature type="compositionally biased region" description="Polar residues" evidence="1">
    <location>
        <begin position="107"/>
        <end position="130"/>
    </location>
</feature>
<name>W6UDM5_ECHGR</name>
<gene>
    <name evidence="2" type="ORF">EGR_08692</name>
</gene>
<sequence>MTAKSYPEKYEEQAAVPTLMEGNMADAKKCTVDARQQPFSYNDSIRANRTVTLMKVTVGSPPTTDQVPFSTTSEMPITIAVMKIKSNANSDQPCINQETFIPRPSLHPTTRQSLQLPPTKSTLVNPSQQAHGWMNGSGKSQGLENPLSVYGGRGLLLSASLQSHRQEVPTTMLLQQPAEIS</sequence>
<reference evidence="2 3" key="1">
    <citation type="journal article" date="2013" name="Nat. Genet.">
        <title>The genome of the hydatid tapeworm Echinococcus granulosus.</title>
        <authorList>
            <person name="Zheng H."/>
            <person name="Zhang W."/>
            <person name="Zhang L."/>
            <person name="Zhang Z."/>
            <person name="Li J."/>
            <person name="Lu G."/>
            <person name="Zhu Y."/>
            <person name="Wang Y."/>
            <person name="Huang Y."/>
            <person name="Liu J."/>
            <person name="Kang H."/>
            <person name="Chen J."/>
            <person name="Wang L."/>
            <person name="Chen A."/>
            <person name="Yu S."/>
            <person name="Gao Z."/>
            <person name="Jin L."/>
            <person name="Gu W."/>
            <person name="Wang Z."/>
            <person name="Zhao L."/>
            <person name="Shi B."/>
            <person name="Wen H."/>
            <person name="Lin R."/>
            <person name="Jones M.K."/>
            <person name="Brejova B."/>
            <person name="Vinar T."/>
            <person name="Zhao G."/>
            <person name="McManus D.P."/>
            <person name="Chen Z."/>
            <person name="Zhou Y."/>
            <person name="Wang S."/>
        </authorList>
    </citation>
    <scope>NUCLEOTIDE SEQUENCE [LARGE SCALE GENOMIC DNA]</scope>
</reference>
<evidence type="ECO:0000313" key="2">
    <source>
        <dbReference type="EMBL" id="EUB56427.1"/>
    </source>
</evidence>
<dbReference type="CTD" id="36344407"/>
<dbReference type="EMBL" id="APAU02000116">
    <property type="protein sequence ID" value="EUB56427.1"/>
    <property type="molecule type" value="Genomic_DNA"/>
</dbReference>
<feature type="region of interest" description="Disordered" evidence="1">
    <location>
        <begin position="103"/>
        <end position="140"/>
    </location>
</feature>
<evidence type="ECO:0000313" key="3">
    <source>
        <dbReference type="Proteomes" id="UP000019149"/>
    </source>
</evidence>